<evidence type="ECO:0000259" key="1">
    <source>
        <dbReference type="Pfam" id="PF18316"/>
    </source>
</evidence>
<protein>
    <recommendedName>
        <fullName evidence="1">S-layer protein SbsC C-terminal domain-containing protein</fullName>
    </recommendedName>
</protein>
<feature type="domain" description="S-layer protein SbsC C-terminal" evidence="1">
    <location>
        <begin position="2"/>
        <end position="74"/>
    </location>
</feature>
<keyword evidence="3" id="KW-1185">Reference proteome</keyword>
<evidence type="ECO:0000313" key="3">
    <source>
        <dbReference type="Proteomes" id="UP001299546"/>
    </source>
</evidence>
<proteinExistence type="predicted"/>
<evidence type="ECO:0000313" key="2">
    <source>
        <dbReference type="EMBL" id="MCB7387719.1"/>
    </source>
</evidence>
<dbReference type="RefSeq" id="WP_199882851.1">
    <property type="nucleotide sequence ID" value="NZ_JAJCIQ010000006.1"/>
</dbReference>
<organism evidence="2 3">
    <name type="scientific">Bariatricus massiliensis</name>
    <dbReference type="NCBI Taxonomy" id="1745713"/>
    <lineage>
        <taxon>Bacteria</taxon>
        <taxon>Bacillati</taxon>
        <taxon>Bacillota</taxon>
        <taxon>Clostridia</taxon>
        <taxon>Lachnospirales</taxon>
        <taxon>Lachnospiraceae</taxon>
        <taxon>Bariatricus</taxon>
    </lineage>
</organism>
<reference evidence="2 3" key="1">
    <citation type="submission" date="2021-10" db="EMBL/GenBank/DDBJ databases">
        <title>Collection of gut derived symbiotic bacterial strains cultured from healthy donors.</title>
        <authorList>
            <person name="Lin H."/>
            <person name="Littmann E."/>
            <person name="Kohout C."/>
            <person name="Pamer E.G."/>
        </authorList>
    </citation>
    <scope>NUCLEOTIDE SEQUENCE [LARGE SCALE GENOMIC DNA]</scope>
    <source>
        <strain evidence="2 3">DFI.1.165</strain>
    </source>
</reference>
<dbReference type="EMBL" id="JAJCIS010000005">
    <property type="protein sequence ID" value="MCB7387719.1"/>
    <property type="molecule type" value="Genomic_DNA"/>
</dbReference>
<gene>
    <name evidence="2" type="ORF">LIZ65_10515</name>
</gene>
<dbReference type="Proteomes" id="UP001299546">
    <property type="component" value="Unassembled WGS sequence"/>
</dbReference>
<accession>A0ABS8DH23</accession>
<dbReference type="InterPro" id="IPR040751">
    <property type="entry name" value="SbsC_C"/>
</dbReference>
<dbReference type="Pfam" id="PF18316">
    <property type="entry name" value="S-l_SbsC_C"/>
    <property type="match status" value="1"/>
</dbReference>
<comment type="caution">
    <text evidence="2">The sequence shown here is derived from an EMBL/GenBank/DDBJ whole genome shotgun (WGS) entry which is preliminary data.</text>
</comment>
<sequence length="83" mass="8560">MAGSTSGTTKITVVPILTSGNSYKYKIAANPTMPKLGVTCTTGYKTWDGVSDIEATSGMKIVIVEVDSMNKCVGVGSAILEVA</sequence>
<name>A0ABS8DH23_9FIRM</name>